<dbReference type="Proteomes" id="UP001054252">
    <property type="component" value="Unassembled WGS sequence"/>
</dbReference>
<organism evidence="1 2">
    <name type="scientific">Rubroshorea leprosula</name>
    <dbReference type="NCBI Taxonomy" id="152421"/>
    <lineage>
        <taxon>Eukaryota</taxon>
        <taxon>Viridiplantae</taxon>
        <taxon>Streptophyta</taxon>
        <taxon>Embryophyta</taxon>
        <taxon>Tracheophyta</taxon>
        <taxon>Spermatophyta</taxon>
        <taxon>Magnoliopsida</taxon>
        <taxon>eudicotyledons</taxon>
        <taxon>Gunneridae</taxon>
        <taxon>Pentapetalae</taxon>
        <taxon>rosids</taxon>
        <taxon>malvids</taxon>
        <taxon>Malvales</taxon>
        <taxon>Dipterocarpaceae</taxon>
        <taxon>Rubroshorea</taxon>
    </lineage>
</organism>
<protein>
    <submittedName>
        <fullName evidence="1">Uncharacterized protein</fullName>
    </submittedName>
</protein>
<gene>
    <name evidence="1" type="ORF">SLEP1_g36025</name>
</gene>
<evidence type="ECO:0000313" key="2">
    <source>
        <dbReference type="Proteomes" id="UP001054252"/>
    </source>
</evidence>
<dbReference type="EMBL" id="BPVZ01000073">
    <property type="protein sequence ID" value="GKV26790.1"/>
    <property type="molecule type" value="Genomic_DNA"/>
</dbReference>
<sequence length="301" mass="34238">MAATLCEMTTDFQKLDHFLMGGNFIRWQRKMHILLTTLNIVYVLTDARPEENENDDYVYMGCILNVGGVHFAFPISSTIGNVRVGIHCSSSKPNFSSFLPFTVHSWCTYIVEPPNLGGLAQHFLGCLQRFFEHRGARPCCQTSQPFQCSGFCNPLYSYRPARYTPFRRGIKPSGLIRKDLMAIIKRRKIDLAENRASLMQDILSHMMSFTDENGRCLPCTSQVISALYFLQSIVKKFFDTYIIIRMKMVDGDFTLEATIACSLPLLTTFACVFLGKDLMVVKTMPVQERTSGFLTMARVTY</sequence>
<comment type="caution">
    <text evidence="1">The sequence shown here is derived from an EMBL/GenBank/DDBJ whole genome shotgun (WGS) entry which is preliminary data.</text>
</comment>
<name>A0AAV5KQ51_9ROSI</name>
<reference evidence="1 2" key="1">
    <citation type="journal article" date="2021" name="Commun. Biol.">
        <title>The genome of Shorea leprosula (Dipterocarpaceae) highlights the ecological relevance of drought in aseasonal tropical rainforests.</title>
        <authorList>
            <person name="Ng K.K.S."/>
            <person name="Kobayashi M.J."/>
            <person name="Fawcett J.A."/>
            <person name="Hatakeyama M."/>
            <person name="Paape T."/>
            <person name="Ng C.H."/>
            <person name="Ang C.C."/>
            <person name="Tnah L.H."/>
            <person name="Lee C.T."/>
            <person name="Nishiyama T."/>
            <person name="Sese J."/>
            <person name="O'Brien M.J."/>
            <person name="Copetti D."/>
            <person name="Mohd Noor M.I."/>
            <person name="Ong R.C."/>
            <person name="Putra M."/>
            <person name="Sireger I.Z."/>
            <person name="Indrioko S."/>
            <person name="Kosugi Y."/>
            <person name="Izuno A."/>
            <person name="Isagi Y."/>
            <person name="Lee S.L."/>
            <person name="Shimizu K.K."/>
        </authorList>
    </citation>
    <scope>NUCLEOTIDE SEQUENCE [LARGE SCALE GENOMIC DNA]</scope>
    <source>
        <strain evidence="1">214</strain>
    </source>
</reference>
<keyword evidence="2" id="KW-1185">Reference proteome</keyword>
<dbReference type="AlphaFoldDB" id="A0AAV5KQ51"/>
<proteinExistence type="predicted"/>
<accession>A0AAV5KQ51</accession>
<evidence type="ECO:0000313" key="1">
    <source>
        <dbReference type="EMBL" id="GKV26790.1"/>
    </source>
</evidence>